<feature type="chain" id="PRO_5012961282" description="SH3b domain-containing protein" evidence="7">
    <location>
        <begin position="30"/>
        <end position="486"/>
    </location>
</feature>
<dbReference type="InterPro" id="IPR003646">
    <property type="entry name" value="SH3-like_bac-type"/>
</dbReference>
<feature type="signal peptide" evidence="7">
    <location>
        <begin position="1"/>
        <end position="29"/>
    </location>
</feature>
<evidence type="ECO:0000313" key="10">
    <source>
        <dbReference type="Proteomes" id="UP000197003"/>
    </source>
</evidence>
<dbReference type="InterPro" id="IPR038063">
    <property type="entry name" value="Transpep_catalytic_dom"/>
</dbReference>
<keyword evidence="4" id="KW-0133">Cell shape</keyword>
<dbReference type="PROSITE" id="PS51781">
    <property type="entry name" value="SH3B"/>
    <property type="match status" value="1"/>
</dbReference>
<dbReference type="OrthoDB" id="5288273at2"/>
<evidence type="ECO:0000256" key="2">
    <source>
        <dbReference type="ARBA" id="ARBA00005992"/>
    </source>
</evidence>
<evidence type="ECO:0000256" key="4">
    <source>
        <dbReference type="ARBA" id="ARBA00022960"/>
    </source>
</evidence>
<comment type="pathway">
    <text evidence="1">Cell wall biogenesis; peptidoglycan biosynthesis.</text>
</comment>
<evidence type="ECO:0000256" key="3">
    <source>
        <dbReference type="ARBA" id="ARBA00022679"/>
    </source>
</evidence>
<dbReference type="UniPathway" id="UPA00219"/>
<keyword evidence="7" id="KW-0732">Signal</keyword>
<gene>
    <name evidence="9" type="ORF">B9G79_14065</name>
</gene>
<dbReference type="Proteomes" id="UP000197003">
    <property type="component" value="Chromosome"/>
</dbReference>
<dbReference type="GO" id="GO:0009252">
    <property type="term" value="P:peptidoglycan biosynthetic process"/>
    <property type="evidence" value="ECO:0007669"/>
    <property type="project" value="UniProtKB-UniPathway"/>
</dbReference>
<dbReference type="AlphaFoldDB" id="A0A1Z3NAZ4"/>
<dbReference type="SUPFAM" id="SSF141523">
    <property type="entry name" value="L,D-transpeptidase catalytic domain-like"/>
    <property type="match status" value="1"/>
</dbReference>
<comment type="similarity">
    <text evidence="2">Belongs to the YkuD family.</text>
</comment>
<reference evidence="9 10" key="1">
    <citation type="submission" date="2017-04" db="EMBL/GenBank/DDBJ databases">
        <title>Whole genome sequence of Bdellovibrio bacteriovorus strain SSB218315.</title>
        <authorList>
            <person name="Oyedara O."/>
            <person name="Rodriguez-Perez M.A."/>
        </authorList>
    </citation>
    <scope>NUCLEOTIDE SEQUENCE [LARGE SCALE GENOMIC DNA]</scope>
    <source>
        <strain evidence="9 10">SSB218315</strain>
    </source>
</reference>
<protein>
    <recommendedName>
        <fullName evidence="8">SH3b domain-containing protein</fullName>
    </recommendedName>
</protein>
<evidence type="ECO:0000256" key="7">
    <source>
        <dbReference type="SAM" id="SignalP"/>
    </source>
</evidence>
<feature type="domain" description="SH3b" evidence="8">
    <location>
        <begin position="47"/>
        <end position="116"/>
    </location>
</feature>
<evidence type="ECO:0000259" key="8">
    <source>
        <dbReference type="PROSITE" id="PS51781"/>
    </source>
</evidence>
<evidence type="ECO:0000256" key="6">
    <source>
        <dbReference type="ARBA" id="ARBA00023316"/>
    </source>
</evidence>
<dbReference type="GO" id="GO:0004180">
    <property type="term" value="F:carboxypeptidase activity"/>
    <property type="evidence" value="ECO:0007669"/>
    <property type="project" value="UniProtKB-ARBA"/>
</dbReference>
<accession>A0A1Z3NAZ4</accession>
<organism evidence="9 10">
    <name type="scientific">Bdellovibrio bacteriovorus</name>
    <dbReference type="NCBI Taxonomy" id="959"/>
    <lineage>
        <taxon>Bacteria</taxon>
        <taxon>Pseudomonadati</taxon>
        <taxon>Bdellovibrionota</taxon>
        <taxon>Bdellovibrionia</taxon>
        <taxon>Bdellovibrionales</taxon>
        <taxon>Pseudobdellovibrionaceae</taxon>
        <taxon>Bdellovibrio</taxon>
    </lineage>
</organism>
<proteinExistence type="inferred from homology"/>
<dbReference type="GO" id="GO:0071555">
    <property type="term" value="P:cell wall organization"/>
    <property type="evidence" value="ECO:0007669"/>
    <property type="project" value="UniProtKB-KW"/>
</dbReference>
<evidence type="ECO:0000256" key="1">
    <source>
        <dbReference type="ARBA" id="ARBA00004752"/>
    </source>
</evidence>
<dbReference type="GO" id="GO:0016740">
    <property type="term" value="F:transferase activity"/>
    <property type="evidence" value="ECO:0007669"/>
    <property type="project" value="UniProtKB-KW"/>
</dbReference>
<keyword evidence="5" id="KW-0573">Peptidoglycan synthesis</keyword>
<sequence>MNGDYMKASLVGVAAAVLMSVLAGSPVSAQVADASAQVVSKSQLIVGKRYYISADTLNVRSSNSTTANNVIGKLSKNDLVEVYDVLNEATPLVQIKIIKSSTVSPYISSDFFVSKDYLSERELTLPTSRYFVVQNIATEKTRIYERCTATPNCPHKMVMETDMVVGRPEEGDGQDDNAYKTWVGHARISEWVKFYQDGKAFYPRWYTPGQSIKDIPDPVTDSMSLYMGARKWLRKNEQGKTSNYGAFGWYAAKLTPAGENGGVNYQWIHGTMGWGKDGSKPIEITRMKMINFFSNPGSHGCTRLENQAVAYMRHLLGPGTDIYRVYAREASREAAPFSRYRDSQRPLPWEWMLLTNGAAQSNGLTADAATIRAQGISAVPGVNLIERGVYQVNRYPTVMPLNYSKSAASGLSGDRYEIDKKLKKGQGTNFRGYFLVDEGRFVSYSHPNYNATGGAVRVGGMTDFTNSVPEFLQAGAGNYYPPAVIK</sequence>
<dbReference type="GO" id="GO:0008360">
    <property type="term" value="P:regulation of cell shape"/>
    <property type="evidence" value="ECO:0007669"/>
    <property type="project" value="UniProtKB-KW"/>
</dbReference>
<dbReference type="CDD" id="cd16913">
    <property type="entry name" value="YkuD_like"/>
    <property type="match status" value="1"/>
</dbReference>
<dbReference type="InterPro" id="IPR005490">
    <property type="entry name" value="LD_TPept_cat_dom"/>
</dbReference>
<evidence type="ECO:0000256" key="5">
    <source>
        <dbReference type="ARBA" id="ARBA00022984"/>
    </source>
</evidence>
<evidence type="ECO:0000313" key="9">
    <source>
        <dbReference type="EMBL" id="ASD64619.1"/>
    </source>
</evidence>
<keyword evidence="6" id="KW-0961">Cell wall biogenesis/degradation</keyword>
<dbReference type="Gene3D" id="2.30.30.40">
    <property type="entry name" value="SH3 Domains"/>
    <property type="match status" value="1"/>
</dbReference>
<name>A0A1Z3NAZ4_BDEBC</name>
<dbReference type="Pfam" id="PF03734">
    <property type="entry name" value="YkuD"/>
    <property type="match status" value="1"/>
</dbReference>
<keyword evidence="3" id="KW-0808">Transferase</keyword>
<dbReference type="EMBL" id="CP020946">
    <property type="protein sequence ID" value="ASD64619.1"/>
    <property type="molecule type" value="Genomic_DNA"/>
</dbReference>